<evidence type="ECO:0000313" key="4">
    <source>
        <dbReference type="Proteomes" id="UP000077355"/>
    </source>
</evidence>
<keyword evidence="4" id="KW-1185">Reference proteome</keyword>
<dbReference type="Pfam" id="PF00072">
    <property type="entry name" value="Response_reg"/>
    <property type="match status" value="1"/>
</dbReference>
<dbReference type="Proteomes" id="UP000077355">
    <property type="component" value="Unassembled WGS sequence"/>
</dbReference>
<name>A0A168QCC4_9BACL</name>
<evidence type="ECO:0000256" key="1">
    <source>
        <dbReference type="PROSITE-ProRule" id="PRU00169"/>
    </source>
</evidence>
<comment type="caution">
    <text evidence="3">The sequence shown here is derived from an EMBL/GenBank/DDBJ whole genome shotgun (WGS) entry which is preliminary data.</text>
</comment>
<dbReference type="SUPFAM" id="SSF52172">
    <property type="entry name" value="CheY-like"/>
    <property type="match status" value="1"/>
</dbReference>
<reference evidence="3 4" key="1">
    <citation type="submission" date="2016-03" db="EMBL/GenBank/DDBJ databases">
        <title>Draft genome sequence of Paenibacillus antarcticus CECT 5836.</title>
        <authorList>
            <person name="Shin S.-K."/>
            <person name="Yi H."/>
        </authorList>
    </citation>
    <scope>NUCLEOTIDE SEQUENCE [LARGE SCALE GENOMIC DNA]</scope>
    <source>
        <strain evidence="3 4">CECT 5836</strain>
    </source>
</reference>
<organism evidence="3 4">
    <name type="scientific">Paenibacillus antarcticus</name>
    <dbReference type="NCBI Taxonomy" id="253703"/>
    <lineage>
        <taxon>Bacteria</taxon>
        <taxon>Bacillati</taxon>
        <taxon>Bacillota</taxon>
        <taxon>Bacilli</taxon>
        <taxon>Bacillales</taxon>
        <taxon>Paenibacillaceae</taxon>
        <taxon>Paenibacillus</taxon>
    </lineage>
</organism>
<dbReference type="PANTHER" id="PTHR43228:SF1">
    <property type="entry name" value="TWO-COMPONENT RESPONSE REGULATOR ARR22"/>
    <property type="match status" value="1"/>
</dbReference>
<feature type="domain" description="Response regulatory" evidence="2">
    <location>
        <begin position="3"/>
        <end position="118"/>
    </location>
</feature>
<dbReference type="PROSITE" id="PS50110">
    <property type="entry name" value="RESPONSE_REGULATORY"/>
    <property type="match status" value="1"/>
</dbReference>
<dbReference type="InterPro" id="IPR011006">
    <property type="entry name" value="CheY-like_superfamily"/>
</dbReference>
<dbReference type="GO" id="GO:0000160">
    <property type="term" value="P:phosphorelay signal transduction system"/>
    <property type="evidence" value="ECO:0007669"/>
    <property type="project" value="InterPro"/>
</dbReference>
<gene>
    <name evidence="3" type="ORF">PBAT_05285</name>
</gene>
<sequence>MANIIVVDDSLFMRLILKELITSMGHVVIAEAENGYEAVLKYSELRPDMVTMDINMPRMSGVTALKEILKIDPKAKVLICSALGQQSMITESIRAGAKDFIVKPIQEERVIEAINKVLDIK</sequence>
<dbReference type="Gene3D" id="3.40.50.2300">
    <property type="match status" value="1"/>
</dbReference>
<dbReference type="AlphaFoldDB" id="A0A168QCC4"/>
<dbReference type="EMBL" id="LVJI01000006">
    <property type="protein sequence ID" value="OAB47628.1"/>
    <property type="molecule type" value="Genomic_DNA"/>
</dbReference>
<protein>
    <submittedName>
        <fullName evidence="3">Two-component system response regulator</fullName>
    </submittedName>
</protein>
<evidence type="ECO:0000259" key="2">
    <source>
        <dbReference type="PROSITE" id="PS50110"/>
    </source>
</evidence>
<proteinExistence type="predicted"/>
<keyword evidence="1" id="KW-0597">Phosphoprotein</keyword>
<dbReference type="InterPro" id="IPR001789">
    <property type="entry name" value="Sig_transdc_resp-reg_receiver"/>
</dbReference>
<accession>A0A168QCC4</accession>
<dbReference type="OrthoDB" id="9790669at2"/>
<dbReference type="PANTHER" id="PTHR43228">
    <property type="entry name" value="TWO-COMPONENT RESPONSE REGULATOR"/>
    <property type="match status" value="1"/>
</dbReference>
<dbReference type="InterPro" id="IPR052048">
    <property type="entry name" value="ST_Response_Regulator"/>
</dbReference>
<dbReference type="SMART" id="SM00448">
    <property type="entry name" value="REC"/>
    <property type="match status" value="1"/>
</dbReference>
<evidence type="ECO:0000313" key="3">
    <source>
        <dbReference type="EMBL" id="OAB47628.1"/>
    </source>
</evidence>
<feature type="modified residue" description="4-aspartylphosphate" evidence="1">
    <location>
        <position position="53"/>
    </location>
</feature>
<dbReference type="RefSeq" id="WP_068647239.1">
    <property type="nucleotide sequence ID" value="NZ_CP043611.1"/>
</dbReference>